<gene>
    <name evidence="4" type="ORF">MEUPH1_LOCUS7361</name>
</gene>
<dbReference type="InterPro" id="IPR036465">
    <property type="entry name" value="vWFA_dom_sf"/>
</dbReference>
<reference evidence="4 5" key="1">
    <citation type="submission" date="2023-01" db="EMBL/GenBank/DDBJ databases">
        <authorList>
            <person name="Whitehead M."/>
        </authorList>
    </citation>
    <scope>NUCLEOTIDE SEQUENCE [LARGE SCALE GENOMIC DNA]</scope>
</reference>
<sequence>MLSVSMYSALHACSFIAALLLLLVLAAEQSSANDIATNGDIYSFVVHSKIKYRYAQTVVSSRVANKKNTSHEVQFYVTLPESAFVSKFLMEINEKVYEAYVKEKKEAKEEYIAAVNSGQTAAHVEQNARDSNKFTVSVNVEAESKVTFNLTYEQLLNRKLGIYENIINLQPGQVVKNLQVIVDIEESSNITKLEVPDIKTANEIETKIIKNKLAKITHESGNKVTITWSPTVKDQIIFTERGVKGQFIVQYDVDHKSAPNQVLIDDGYFVHFFAPTDLKPLKTHVIFVLDVSGSMDGQKLTQLKEAMSQILSEIDSEDFFTLILFSSVAQVWTINTTQKTSNYWGDRGSNFNNFNLETMGENRFIFPANEQNIQYAKKFIQALTSDSSTNMEDALNKALSITKLSKMHFKDGAKTPKPIIVFLTDGEMNEGITNPQELIKYVSDTNVDKYPIYSLGFGKGADIEFLKKLSLNNAGFTRVIYEASDASLQLHNFYKEISSPVLSNVTFQYIDAQVDNITVTKKSFDLLFKGTELIVAGKLKEGALPDFNGTLKADSIEGDFNVPISCFGFPIVPPDSFPQTRRIGHLEKLWAYLIIQQLMDKYELNKNENSAEKAKALELALEYSFVTPLTSLVVVKPNDTTTLVATEKIKPLNDEFIVKPGPGYNHQPKFLQGLPTPAQSTYLLSQGHLISGFSYFRPKSMLKVNAVIDESEDFAFNSAQFRSSYMSRNDVEDIYETTTTSAVDSPAMITGESNSTSLHDIKELAWLRDSITLNSTNIVYQVSLNTSGQSYQNCTTPDQIHGNCKHLKDCVVASILNSFDTYLSLFCPIETLYAGICCLV</sequence>
<dbReference type="Proteomes" id="UP001160148">
    <property type="component" value="Unassembled WGS sequence"/>
</dbReference>
<comment type="caution">
    <text evidence="4">The sequence shown here is derived from an EMBL/GenBank/DDBJ whole genome shotgun (WGS) entry which is preliminary data.</text>
</comment>
<dbReference type="PROSITE" id="PS50234">
    <property type="entry name" value="VWFA"/>
    <property type="match status" value="1"/>
</dbReference>
<accession>A0AAV0W534</accession>
<dbReference type="Pfam" id="PF00092">
    <property type="entry name" value="VWA"/>
    <property type="match status" value="1"/>
</dbReference>
<dbReference type="Pfam" id="PF08487">
    <property type="entry name" value="VIT"/>
    <property type="match status" value="1"/>
</dbReference>
<dbReference type="SMART" id="SM00327">
    <property type="entry name" value="VWA"/>
    <property type="match status" value="1"/>
</dbReference>
<evidence type="ECO:0008006" key="6">
    <source>
        <dbReference type="Google" id="ProtNLM"/>
    </source>
</evidence>
<name>A0AAV0W534_9HEMI</name>
<dbReference type="EMBL" id="CARXXK010000001">
    <property type="protein sequence ID" value="CAI6350963.1"/>
    <property type="molecule type" value="Genomic_DNA"/>
</dbReference>
<organism evidence="4 5">
    <name type="scientific">Macrosiphum euphorbiae</name>
    <name type="common">potato aphid</name>
    <dbReference type="NCBI Taxonomy" id="13131"/>
    <lineage>
        <taxon>Eukaryota</taxon>
        <taxon>Metazoa</taxon>
        <taxon>Ecdysozoa</taxon>
        <taxon>Arthropoda</taxon>
        <taxon>Hexapoda</taxon>
        <taxon>Insecta</taxon>
        <taxon>Pterygota</taxon>
        <taxon>Neoptera</taxon>
        <taxon>Paraneoptera</taxon>
        <taxon>Hemiptera</taxon>
        <taxon>Sternorrhyncha</taxon>
        <taxon>Aphidomorpha</taxon>
        <taxon>Aphidoidea</taxon>
        <taxon>Aphididae</taxon>
        <taxon>Macrosiphini</taxon>
        <taxon>Macrosiphum</taxon>
    </lineage>
</organism>
<keyword evidence="1" id="KW-0732">Signal</keyword>
<dbReference type="Gene3D" id="3.40.50.410">
    <property type="entry name" value="von Willebrand factor, type A domain"/>
    <property type="match status" value="1"/>
</dbReference>
<dbReference type="AlphaFoldDB" id="A0AAV0W534"/>
<feature type="chain" id="PRO_5043931263" description="Inter-alpha-trypsin inhibitor heavy chain H4-like" evidence="1">
    <location>
        <begin position="33"/>
        <end position="840"/>
    </location>
</feature>
<proteinExistence type="predicted"/>
<dbReference type="InterPro" id="IPR050934">
    <property type="entry name" value="ITIH"/>
</dbReference>
<dbReference type="InterPro" id="IPR002035">
    <property type="entry name" value="VWF_A"/>
</dbReference>
<dbReference type="PROSITE" id="PS51468">
    <property type="entry name" value="VIT"/>
    <property type="match status" value="1"/>
</dbReference>
<evidence type="ECO:0000259" key="3">
    <source>
        <dbReference type="PROSITE" id="PS51468"/>
    </source>
</evidence>
<feature type="domain" description="VWFA" evidence="2">
    <location>
        <begin position="284"/>
        <end position="497"/>
    </location>
</feature>
<dbReference type="InterPro" id="IPR013694">
    <property type="entry name" value="VIT"/>
</dbReference>
<keyword evidence="5" id="KW-1185">Reference proteome</keyword>
<evidence type="ECO:0000256" key="1">
    <source>
        <dbReference type="SAM" id="SignalP"/>
    </source>
</evidence>
<dbReference type="SMART" id="SM00609">
    <property type="entry name" value="VIT"/>
    <property type="match status" value="1"/>
</dbReference>
<dbReference type="PANTHER" id="PTHR10338">
    <property type="entry name" value="INTER-ALPHA-TRYPSIN INHIBITOR HEAVY CHAIN FAMILY MEMBER"/>
    <property type="match status" value="1"/>
</dbReference>
<dbReference type="SUPFAM" id="SSF53300">
    <property type="entry name" value="vWA-like"/>
    <property type="match status" value="1"/>
</dbReference>
<dbReference type="PANTHER" id="PTHR10338:SF108">
    <property type="entry name" value="INTER-ALPHA-TRYPSIN INHIBITOR HEAVY CHAIN H4-LIKE PROTEIN"/>
    <property type="match status" value="1"/>
</dbReference>
<evidence type="ECO:0000313" key="4">
    <source>
        <dbReference type="EMBL" id="CAI6350963.1"/>
    </source>
</evidence>
<protein>
    <recommendedName>
        <fullName evidence="6">Inter-alpha-trypsin inhibitor heavy chain H4-like</fullName>
    </recommendedName>
</protein>
<feature type="domain" description="VIT" evidence="3">
    <location>
        <begin position="25"/>
        <end position="154"/>
    </location>
</feature>
<evidence type="ECO:0000259" key="2">
    <source>
        <dbReference type="PROSITE" id="PS50234"/>
    </source>
</evidence>
<feature type="signal peptide" evidence="1">
    <location>
        <begin position="1"/>
        <end position="32"/>
    </location>
</feature>
<dbReference type="GO" id="GO:0032991">
    <property type="term" value="C:protein-containing complex"/>
    <property type="evidence" value="ECO:0007669"/>
    <property type="project" value="UniProtKB-ARBA"/>
</dbReference>
<evidence type="ECO:0000313" key="5">
    <source>
        <dbReference type="Proteomes" id="UP001160148"/>
    </source>
</evidence>